<comment type="caution">
    <text evidence="2">The sequence shown here is derived from an EMBL/GenBank/DDBJ whole genome shotgun (WGS) entry which is preliminary data.</text>
</comment>
<keyword evidence="3" id="KW-1185">Reference proteome</keyword>
<dbReference type="AlphaFoldDB" id="A0A6M0QYF9"/>
<organism evidence="2 3">
    <name type="scientific">Tabrizicola oligotrophica</name>
    <dbReference type="NCBI Taxonomy" id="2710650"/>
    <lineage>
        <taxon>Bacteria</taxon>
        <taxon>Pseudomonadati</taxon>
        <taxon>Pseudomonadota</taxon>
        <taxon>Alphaproteobacteria</taxon>
        <taxon>Rhodobacterales</taxon>
        <taxon>Paracoccaceae</taxon>
        <taxon>Tabrizicola</taxon>
    </lineage>
</organism>
<dbReference type="RefSeq" id="WP_164628000.1">
    <property type="nucleotide sequence ID" value="NZ_JAAIVJ010000018.1"/>
</dbReference>
<evidence type="ECO:0000256" key="1">
    <source>
        <dbReference type="SAM" id="MobiDB-lite"/>
    </source>
</evidence>
<dbReference type="InterPro" id="IPR009843">
    <property type="entry name" value="DUF1403"/>
</dbReference>
<dbReference type="EMBL" id="JAAIVJ010000018">
    <property type="protein sequence ID" value="NEY92041.1"/>
    <property type="molecule type" value="Genomic_DNA"/>
</dbReference>
<accession>A0A6M0QYF9</accession>
<feature type="region of interest" description="Disordered" evidence="1">
    <location>
        <begin position="1"/>
        <end position="26"/>
    </location>
</feature>
<dbReference type="Pfam" id="PF07183">
    <property type="entry name" value="DUF1403"/>
    <property type="match status" value="1"/>
</dbReference>
<reference evidence="2 3" key="1">
    <citation type="submission" date="2020-02" db="EMBL/GenBank/DDBJ databases">
        <authorList>
            <person name="Chen W.-M."/>
        </authorList>
    </citation>
    <scope>NUCLEOTIDE SEQUENCE [LARGE SCALE GENOMIC DNA]</scope>
    <source>
        <strain evidence="2 3">KMS-5</strain>
    </source>
</reference>
<name>A0A6M0QYF9_9RHOB</name>
<sequence length="294" mass="31138">MPNASATDPGDPDSIAPLPGWITSGHGETPEDVPFLSGAALAHLHLVARAPNLPQALWRDRLALNAAETCAGFAGRREGQAALRDAAHLTRPGDHPGPAGVIFRQWSLMVARPIAGQHLGKALEGIEPERIAFCLDAAGTPVARAAMAIQAVLADAPRAETPALILADAVLSQALGWRHLLPLLALGLKHRDLRLRGDDLHLACHRALVRAAGLAVPLAAELTRRAAGLRAVAPKLRAKGAGRAVELFLSRDALASSALDFMSDRAARRLCDRLVEIGAIRELTGRETFRLYGV</sequence>
<dbReference type="Proteomes" id="UP000477782">
    <property type="component" value="Unassembled WGS sequence"/>
</dbReference>
<evidence type="ECO:0000313" key="3">
    <source>
        <dbReference type="Proteomes" id="UP000477782"/>
    </source>
</evidence>
<gene>
    <name evidence="2" type="ORF">G4Z14_17260</name>
</gene>
<protein>
    <submittedName>
        <fullName evidence="2">DUF1403 family protein</fullName>
    </submittedName>
</protein>
<evidence type="ECO:0000313" key="2">
    <source>
        <dbReference type="EMBL" id="NEY92041.1"/>
    </source>
</evidence>
<proteinExistence type="predicted"/>